<reference evidence="4" key="1">
    <citation type="journal article" date="2019" name="Int. J. Syst. Evol. Microbiol.">
        <title>The Global Catalogue of Microorganisms (GCM) 10K type strain sequencing project: providing services to taxonomists for standard genome sequencing and annotation.</title>
        <authorList>
            <consortium name="The Broad Institute Genomics Platform"/>
            <consortium name="The Broad Institute Genome Sequencing Center for Infectious Disease"/>
            <person name="Wu L."/>
            <person name="Ma J."/>
        </authorList>
    </citation>
    <scope>NUCLEOTIDE SEQUENCE [LARGE SCALE GENOMIC DNA]</scope>
    <source>
        <strain evidence="4">KCTC 23713</strain>
    </source>
</reference>
<dbReference type="Gene3D" id="3.40.50.2000">
    <property type="entry name" value="Glycogen Phosphorylase B"/>
    <property type="match status" value="2"/>
</dbReference>
<comment type="caution">
    <text evidence="3">The sequence shown here is derived from an EMBL/GenBank/DDBJ whole genome shotgun (WGS) entry which is preliminary data.</text>
</comment>
<dbReference type="SUPFAM" id="SSF53756">
    <property type="entry name" value="UDP-Glycosyltransferase/glycogen phosphorylase"/>
    <property type="match status" value="1"/>
</dbReference>
<accession>A0ABQ3H5B5</accession>
<evidence type="ECO:0000313" key="4">
    <source>
        <dbReference type="Proteomes" id="UP000662678"/>
    </source>
</evidence>
<dbReference type="InterPro" id="IPR051199">
    <property type="entry name" value="LPS_LOS_Heptosyltrfase"/>
</dbReference>
<keyword evidence="2 3" id="KW-0808">Transferase</keyword>
<organism evidence="3 4">
    <name type="scientific">Vogesella fluminis</name>
    <dbReference type="NCBI Taxonomy" id="1069161"/>
    <lineage>
        <taxon>Bacteria</taxon>
        <taxon>Pseudomonadati</taxon>
        <taxon>Pseudomonadota</taxon>
        <taxon>Betaproteobacteria</taxon>
        <taxon>Neisseriales</taxon>
        <taxon>Chromobacteriaceae</taxon>
        <taxon>Vogesella</taxon>
    </lineage>
</organism>
<gene>
    <name evidence="3" type="ORF">GCM10011419_02360</name>
</gene>
<dbReference type="Pfam" id="PF01075">
    <property type="entry name" value="Glyco_transf_9"/>
    <property type="match status" value="1"/>
</dbReference>
<dbReference type="RefSeq" id="WP_189351813.1">
    <property type="nucleotide sequence ID" value="NZ_BMYP01000002.1"/>
</dbReference>
<sequence>MIYVLLTYMLAPWWWLAKRLQRRDRIERILLLQTAKIGDMLCATPVILALRQHYPDAQLSVLHAPVTGRIIAGLSEVDHCIAIRSDSWRGWAGKWRLARLIAGGRYDLAVNLSPSLPLLCGLIWAGVPRTLSIMPTRVGRTLAALRRCIDITEQHRPGELVLATKQRLLQQQGIAMGLRKKMAIAASGEAVCDRLGIAADHSAIGLAISSANKLKELGEDLLSALVARLLQDYPGPVVLIGGPEDGPSAAEVLGRVQGGERVINAAGAFQLDELPALMQRLKLFIGVDSGLTYLADTFDVPMVVIVGPVDFREQRPLGPQVQFVSQRPPCYPCAFVFNAPYVCKTGSRECIASVGVQDIMSAANKVTHAK</sequence>
<evidence type="ECO:0000313" key="3">
    <source>
        <dbReference type="EMBL" id="GHD71112.1"/>
    </source>
</evidence>
<dbReference type="PANTHER" id="PTHR30160:SF7">
    <property type="entry name" value="ADP-HEPTOSE--LPS HEPTOSYLTRANSFERASE 2"/>
    <property type="match status" value="1"/>
</dbReference>
<dbReference type="InterPro" id="IPR002201">
    <property type="entry name" value="Glyco_trans_9"/>
</dbReference>
<keyword evidence="4" id="KW-1185">Reference proteome</keyword>
<evidence type="ECO:0000256" key="2">
    <source>
        <dbReference type="ARBA" id="ARBA00022679"/>
    </source>
</evidence>
<proteinExistence type="predicted"/>
<protein>
    <submittedName>
        <fullName evidence="3">Glycosyl transferase family 9</fullName>
    </submittedName>
</protein>
<dbReference type="Proteomes" id="UP000662678">
    <property type="component" value="Unassembled WGS sequence"/>
</dbReference>
<dbReference type="CDD" id="cd03789">
    <property type="entry name" value="GT9_LPS_heptosyltransferase"/>
    <property type="match status" value="1"/>
</dbReference>
<dbReference type="EMBL" id="BMYP01000002">
    <property type="protein sequence ID" value="GHD71112.1"/>
    <property type="molecule type" value="Genomic_DNA"/>
</dbReference>
<keyword evidence="1" id="KW-0328">Glycosyltransferase</keyword>
<name>A0ABQ3H5B5_9NEIS</name>
<dbReference type="PANTHER" id="PTHR30160">
    <property type="entry name" value="TETRAACYLDISACCHARIDE 4'-KINASE-RELATED"/>
    <property type="match status" value="1"/>
</dbReference>
<evidence type="ECO:0000256" key="1">
    <source>
        <dbReference type="ARBA" id="ARBA00022676"/>
    </source>
</evidence>
<dbReference type="GO" id="GO:0016740">
    <property type="term" value="F:transferase activity"/>
    <property type="evidence" value="ECO:0007669"/>
    <property type="project" value="UniProtKB-KW"/>
</dbReference>